<dbReference type="AlphaFoldDB" id="A0A2S9JHF8"/>
<reference evidence="4 5" key="1">
    <citation type="submission" date="2018-02" db="EMBL/GenBank/DDBJ databases">
        <title>The draft genome of Phyllobacterium myrsinacearum DSM5892.</title>
        <authorList>
            <person name="Li L."/>
            <person name="Liu L."/>
            <person name="Zhang X."/>
            <person name="Wang T."/>
        </authorList>
    </citation>
    <scope>NUCLEOTIDE SEQUENCE [LARGE SCALE GENOMIC DNA]</scope>
    <source>
        <strain evidence="4 5">DSM 5892</strain>
    </source>
</reference>
<keyword evidence="3" id="KW-0732">Signal</keyword>
<evidence type="ECO:0000313" key="4">
    <source>
        <dbReference type="EMBL" id="PRD52416.1"/>
    </source>
</evidence>
<sequence length="518" mass="56015">MRINMIATASVIGAAIGGLSPALAAGYNDRHPNALNLIDTVVVIYAENRSFDNLYGSFPGADGLQGVSDAALIQLDRDNTPLRELPPVWGGLTAKGVTPPVTQAETEHLANHPYRVDDPQGFNLPLGTITHDLWHRFYQNQMQIDGGKNDKFVAYADSGAMVMGLWDGSKTAMWKVAQKYTLADEFFMGGFGGSFFNHQWLICACAPYYAHADTSPAKPSVAVVDPDGVSLTLAANSPKSAIDGIPKFAGDGNLTPDFYAVNTMQPPYQPSGNTPAKNADAATADPANPTTLPPQTEPTIGDMLSLKHISWAWYGGAWQDVLDHGNKTPVPNFQYHHQPFNYYANFAPGTAARTEHLLDGGLAGSQFIKAIDTGTLPQVAFYKPQGDLNEHSGYADIEAGDAHIADIIAHLEKSPQWPHMLVIVTYDENGGIWDHAAPPKGDRWGPGSRIPAIIVSPFARRGFVDHTPMDTTSILRFLTKRFELPTLHGITVRDDAVASYNQPPLGDLTSALDMTKSQ</sequence>
<keyword evidence="1" id="KW-0378">Hydrolase</keyword>
<dbReference type="Gene3D" id="3.40.720.10">
    <property type="entry name" value="Alkaline Phosphatase, subunit A"/>
    <property type="match status" value="2"/>
</dbReference>
<dbReference type="InterPro" id="IPR007312">
    <property type="entry name" value="Phosphoesterase"/>
</dbReference>
<dbReference type="RefSeq" id="WP_105734926.1">
    <property type="nucleotide sequence ID" value="NZ_PVBT01000004.1"/>
</dbReference>
<organism evidence="4 5">
    <name type="scientific">Phyllobacterium myrsinacearum</name>
    <dbReference type="NCBI Taxonomy" id="28101"/>
    <lineage>
        <taxon>Bacteria</taxon>
        <taxon>Pseudomonadati</taxon>
        <taxon>Pseudomonadota</taxon>
        <taxon>Alphaproteobacteria</taxon>
        <taxon>Hyphomicrobiales</taxon>
        <taxon>Phyllobacteriaceae</taxon>
        <taxon>Phyllobacterium</taxon>
    </lineage>
</organism>
<name>A0A2S9JHF8_9HYPH</name>
<evidence type="ECO:0000256" key="1">
    <source>
        <dbReference type="ARBA" id="ARBA00022801"/>
    </source>
</evidence>
<dbReference type="PANTHER" id="PTHR31956">
    <property type="entry name" value="NON-SPECIFIC PHOSPHOLIPASE C4-RELATED"/>
    <property type="match status" value="1"/>
</dbReference>
<dbReference type="InterPro" id="IPR017768">
    <property type="entry name" value="AcpA"/>
</dbReference>
<gene>
    <name evidence="4" type="ORF">C5750_16145</name>
</gene>
<feature type="compositionally biased region" description="Low complexity" evidence="2">
    <location>
        <begin position="273"/>
        <end position="290"/>
    </location>
</feature>
<feature type="region of interest" description="Disordered" evidence="2">
    <location>
        <begin position="265"/>
        <end position="296"/>
    </location>
</feature>
<dbReference type="Proteomes" id="UP000238563">
    <property type="component" value="Unassembled WGS sequence"/>
</dbReference>
<dbReference type="NCBIfam" id="TIGR03397">
    <property type="entry name" value="acid_phos_Burk"/>
    <property type="match status" value="1"/>
</dbReference>
<dbReference type="CDD" id="cd16013">
    <property type="entry name" value="AcpA"/>
    <property type="match status" value="1"/>
</dbReference>
<dbReference type="GO" id="GO:0003993">
    <property type="term" value="F:acid phosphatase activity"/>
    <property type="evidence" value="ECO:0007669"/>
    <property type="project" value="InterPro"/>
</dbReference>
<dbReference type="SUPFAM" id="SSF53649">
    <property type="entry name" value="Alkaline phosphatase-like"/>
    <property type="match status" value="1"/>
</dbReference>
<evidence type="ECO:0000256" key="3">
    <source>
        <dbReference type="SAM" id="SignalP"/>
    </source>
</evidence>
<protein>
    <submittedName>
        <fullName evidence="4">Acid phosphatase</fullName>
    </submittedName>
</protein>
<dbReference type="OrthoDB" id="9770871at2"/>
<evidence type="ECO:0000256" key="2">
    <source>
        <dbReference type="SAM" id="MobiDB-lite"/>
    </source>
</evidence>
<proteinExistence type="predicted"/>
<keyword evidence="5" id="KW-1185">Reference proteome</keyword>
<dbReference type="InterPro" id="IPR017850">
    <property type="entry name" value="Alkaline_phosphatase_core_sf"/>
</dbReference>
<comment type="caution">
    <text evidence="4">The sequence shown here is derived from an EMBL/GenBank/DDBJ whole genome shotgun (WGS) entry which is preliminary data.</text>
</comment>
<feature type="signal peptide" evidence="3">
    <location>
        <begin position="1"/>
        <end position="24"/>
    </location>
</feature>
<dbReference type="EMBL" id="PVBT01000004">
    <property type="protein sequence ID" value="PRD52416.1"/>
    <property type="molecule type" value="Genomic_DNA"/>
</dbReference>
<evidence type="ECO:0000313" key="5">
    <source>
        <dbReference type="Proteomes" id="UP000238563"/>
    </source>
</evidence>
<dbReference type="Pfam" id="PF04185">
    <property type="entry name" value="Phosphoesterase"/>
    <property type="match status" value="1"/>
</dbReference>
<accession>A0A2S9JHF8</accession>
<feature type="chain" id="PRO_5015485192" evidence="3">
    <location>
        <begin position="25"/>
        <end position="518"/>
    </location>
</feature>
<dbReference type="PANTHER" id="PTHR31956:SF1">
    <property type="entry name" value="NON-SPECIFIC PHOSPHOLIPASE C1"/>
    <property type="match status" value="1"/>
</dbReference>